<name>A0AAN4ZI44_9BILA</name>
<reference evidence="2" key="1">
    <citation type="submission" date="2022-10" db="EMBL/GenBank/DDBJ databases">
        <title>Genome assembly of Pristionchus species.</title>
        <authorList>
            <person name="Yoshida K."/>
            <person name="Sommer R.J."/>
        </authorList>
    </citation>
    <scope>NUCLEOTIDE SEQUENCE [LARGE SCALE GENOMIC DNA]</scope>
    <source>
        <strain evidence="2">RS5460</strain>
    </source>
</reference>
<protein>
    <submittedName>
        <fullName evidence="1">Uncharacterized protein</fullName>
    </submittedName>
</protein>
<dbReference type="AlphaFoldDB" id="A0AAN4ZI44"/>
<feature type="non-terminal residue" evidence="1">
    <location>
        <position position="1"/>
    </location>
</feature>
<keyword evidence="2" id="KW-1185">Reference proteome</keyword>
<sequence length="97" mass="11276">SQIYCIVCGTWLCSVRDIKHLMNSDHFEKMKKRKMMFPLEPLAFWMHALRLAQSEEKSVPVHLPTVARVKPEIYPTNESRSPLAVLFLHTEVPNPCK</sequence>
<accession>A0AAN4ZI44</accession>
<proteinExistence type="predicted"/>
<dbReference type="Proteomes" id="UP001328107">
    <property type="component" value="Unassembled WGS sequence"/>
</dbReference>
<dbReference type="EMBL" id="BTRK01000002">
    <property type="protein sequence ID" value="GMR38125.1"/>
    <property type="molecule type" value="Genomic_DNA"/>
</dbReference>
<evidence type="ECO:0000313" key="2">
    <source>
        <dbReference type="Proteomes" id="UP001328107"/>
    </source>
</evidence>
<feature type="non-terminal residue" evidence="1">
    <location>
        <position position="97"/>
    </location>
</feature>
<comment type="caution">
    <text evidence="1">The sequence shown here is derived from an EMBL/GenBank/DDBJ whole genome shotgun (WGS) entry which is preliminary data.</text>
</comment>
<evidence type="ECO:0000313" key="1">
    <source>
        <dbReference type="EMBL" id="GMR38125.1"/>
    </source>
</evidence>
<organism evidence="1 2">
    <name type="scientific">Pristionchus mayeri</name>
    <dbReference type="NCBI Taxonomy" id="1317129"/>
    <lineage>
        <taxon>Eukaryota</taxon>
        <taxon>Metazoa</taxon>
        <taxon>Ecdysozoa</taxon>
        <taxon>Nematoda</taxon>
        <taxon>Chromadorea</taxon>
        <taxon>Rhabditida</taxon>
        <taxon>Rhabditina</taxon>
        <taxon>Diplogasteromorpha</taxon>
        <taxon>Diplogasteroidea</taxon>
        <taxon>Neodiplogasteridae</taxon>
        <taxon>Pristionchus</taxon>
    </lineage>
</organism>
<gene>
    <name evidence="1" type="ORF">PMAYCL1PPCAC_08320</name>
</gene>